<dbReference type="NCBIfam" id="TIGR03953">
    <property type="entry name" value="rplD_bact"/>
    <property type="match status" value="1"/>
</dbReference>
<gene>
    <name evidence="9" type="ORF">C2E20_3071</name>
</gene>
<evidence type="ECO:0000256" key="4">
    <source>
        <dbReference type="ARBA" id="ARBA00022980"/>
    </source>
</evidence>
<dbReference type="GO" id="GO:0006412">
    <property type="term" value="P:translation"/>
    <property type="evidence" value="ECO:0007669"/>
    <property type="project" value="InterPro"/>
</dbReference>
<name>A0A2P6VIF1_9CHLO</name>
<dbReference type="GO" id="GO:0005840">
    <property type="term" value="C:ribosome"/>
    <property type="evidence" value="ECO:0007669"/>
    <property type="project" value="UniProtKB-KW"/>
</dbReference>
<dbReference type="InterPro" id="IPR013005">
    <property type="entry name" value="Ribosomal_uL4-like"/>
</dbReference>
<evidence type="ECO:0000256" key="3">
    <source>
        <dbReference type="ARBA" id="ARBA00022884"/>
    </source>
</evidence>
<dbReference type="PANTHER" id="PTHR10746">
    <property type="entry name" value="50S RIBOSOMAL PROTEIN L4"/>
    <property type="match status" value="1"/>
</dbReference>
<evidence type="ECO:0000256" key="8">
    <source>
        <dbReference type="SAM" id="MobiDB-lite"/>
    </source>
</evidence>
<dbReference type="GO" id="GO:0019843">
    <property type="term" value="F:rRNA binding"/>
    <property type="evidence" value="ECO:0007669"/>
    <property type="project" value="UniProtKB-KW"/>
</dbReference>
<dbReference type="PANTHER" id="PTHR10746:SF17">
    <property type="entry name" value="LARGE RIBOSOMAL SUBUNIT PROTEIN UL4C"/>
    <property type="match status" value="1"/>
</dbReference>
<evidence type="ECO:0000256" key="6">
    <source>
        <dbReference type="ARBA" id="ARBA00035208"/>
    </source>
</evidence>
<dbReference type="Gene3D" id="3.40.1370.10">
    <property type="match status" value="1"/>
</dbReference>
<dbReference type="STRING" id="554055.A0A2P6VIF1"/>
<accession>A0A2P6VIF1</accession>
<keyword evidence="2" id="KW-0699">rRNA-binding</keyword>
<keyword evidence="4" id="KW-0689">Ribosomal protein</keyword>
<proteinExistence type="inferred from homology"/>
<comment type="caution">
    <text evidence="9">The sequence shown here is derived from an EMBL/GenBank/DDBJ whole genome shotgun (WGS) entry which is preliminary data.</text>
</comment>
<keyword evidence="3" id="KW-0694">RNA-binding</keyword>
<dbReference type="InterPro" id="IPR023574">
    <property type="entry name" value="Ribosomal_uL4_dom_sf"/>
</dbReference>
<dbReference type="HAMAP" id="MF_01328_B">
    <property type="entry name" value="Ribosomal_uL4_B"/>
    <property type="match status" value="1"/>
</dbReference>
<organism evidence="9 10">
    <name type="scientific">Micractinium conductrix</name>
    <dbReference type="NCBI Taxonomy" id="554055"/>
    <lineage>
        <taxon>Eukaryota</taxon>
        <taxon>Viridiplantae</taxon>
        <taxon>Chlorophyta</taxon>
        <taxon>core chlorophytes</taxon>
        <taxon>Trebouxiophyceae</taxon>
        <taxon>Chlorellales</taxon>
        <taxon>Chlorellaceae</taxon>
        <taxon>Chlorella clade</taxon>
        <taxon>Micractinium</taxon>
    </lineage>
</organism>
<reference evidence="9 10" key="1">
    <citation type="journal article" date="2018" name="Plant J.">
        <title>Genome sequences of Chlorella sorokiniana UTEX 1602 and Micractinium conductrix SAG 241.80: implications to maltose excretion by a green alga.</title>
        <authorList>
            <person name="Arriola M.B."/>
            <person name="Velmurugan N."/>
            <person name="Zhang Y."/>
            <person name="Plunkett M.H."/>
            <person name="Hondzo H."/>
            <person name="Barney B.M."/>
        </authorList>
    </citation>
    <scope>NUCLEOTIDE SEQUENCE [LARGE SCALE GENOMIC DNA]</scope>
    <source>
        <strain evidence="9 10">SAG 241.80</strain>
    </source>
</reference>
<dbReference type="EMBL" id="LHPF02000006">
    <property type="protein sequence ID" value="PSC73869.1"/>
    <property type="molecule type" value="Genomic_DNA"/>
</dbReference>
<dbReference type="GO" id="GO:1990904">
    <property type="term" value="C:ribonucleoprotein complex"/>
    <property type="evidence" value="ECO:0007669"/>
    <property type="project" value="UniProtKB-KW"/>
</dbReference>
<evidence type="ECO:0000256" key="5">
    <source>
        <dbReference type="ARBA" id="ARBA00023274"/>
    </source>
</evidence>
<dbReference type="Pfam" id="PF00573">
    <property type="entry name" value="Ribosomal_L4"/>
    <property type="match status" value="1"/>
</dbReference>
<keyword evidence="10" id="KW-1185">Reference proteome</keyword>
<keyword evidence="5" id="KW-0687">Ribonucleoprotein</keyword>
<evidence type="ECO:0000256" key="7">
    <source>
        <dbReference type="ARBA" id="ARBA00035387"/>
    </source>
</evidence>
<dbReference type="AlphaFoldDB" id="A0A2P6VIF1"/>
<evidence type="ECO:0000256" key="1">
    <source>
        <dbReference type="ARBA" id="ARBA00010528"/>
    </source>
</evidence>
<dbReference type="OrthoDB" id="275876at2759"/>
<evidence type="ECO:0000313" key="9">
    <source>
        <dbReference type="EMBL" id="PSC73869.1"/>
    </source>
</evidence>
<dbReference type="SUPFAM" id="SSF52166">
    <property type="entry name" value="Ribosomal protein L4"/>
    <property type="match status" value="1"/>
</dbReference>
<dbReference type="Proteomes" id="UP000239649">
    <property type="component" value="Unassembled WGS sequence"/>
</dbReference>
<evidence type="ECO:0000313" key="10">
    <source>
        <dbReference type="Proteomes" id="UP000239649"/>
    </source>
</evidence>
<evidence type="ECO:0000256" key="2">
    <source>
        <dbReference type="ARBA" id="ARBA00022730"/>
    </source>
</evidence>
<comment type="similarity">
    <text evidence="1">Belongs to the universal ribosomal protein uL4 family.</text>
</comment>
<sequence>MQAICSSFSGLRLSPAAPRAQGAGRRELAVQASVQAPAVDLPVRKLDGSEAGSSSIALRVADPETSNGLVHRYLVHVQRNARQGNASTMTRGEVRGGGRKPYKQKGSGNARRGSKRSPLMPGGGISFGPKPRDWSASMNKKERKLACATALHSAAGDMLVCADFSDMAEVKTATLLGALSAMGVDAKNEKVLLIVNEPNQNVYLSGRNVPTLAINTSHAVQVYDVLNADRIVVEQSALAYLNEWFSQQA</sequence>
<feature type="region of interest" description="Disordered" evidence="8">
    <location>
        <begin position="83"/>
        <end position="138"/>
    </location>
</feature>
<dbReference type="InterPro" id="IPR002136">
    <property type="entry name" value="Ribosomal_uL4"/>
</dbReference>
<dbReference type="GO" id="GO:0003735">
    <property type="term" value="F:structural constituent of ribosome"/>
    <property type="evidence" value="ECO:0007669"/>
    <property type="project" value="InterPro"/>
</dbReference>
<protein>
    <recommendedName>
        <fullName evidence="6">Large ribosomal subunit protein uL4c</fullName>
    </recommendedName>
    <alternativeName>
        <fullName evidence="7">50S ribosomal protein L4, chloroplastic</fullName>
    </alternativeName>
</protein>